<dbReference type="Ensembl" id="ENSGMOT00000054793.1">
    <property type="protein sequence ID" value="ENSGMOP00000059262.1"/>
    <property type="gene ID" value="ENSGMOG00000022619.1"/>
</dbReference>
<dbReference type="OMA" id="CYTIICE"/>
<dbReference type="InterPro" id="IPR036770">
    <property type="entry name" value="Ankyrin_rpt-contain_sf"/>
</dbReference>
<dbReference type="PANTHER" id="PTHR24173">
    <property type="entry name" value="ANKYRIN REPEAT CONTAINING"/>
    <property type="match status" value="1"/>
</dbReference>
<name>A0ABZ3NPR6_GADMO</name>
<dbReference type="InterPro" id="IPR002110">
    <property type="entry name" value="Ankyrin_rpt"/>
</dbReference>
<dbReference type="PROSITE" id="PS50225">
    <property type="entry name" value="SOCS"/>
    <property type="match status" value="1"/>
</dbReference>
<keyword evidence="2" id="KW-0677">Repeat</keyword>
<dbReference type="InterPro" id="IPR036036">
    <property type="entry name" value="SOCS_box-like_dom_sf"/>
</dbReference>
<accession>A0ABZ3NPR6</accession>
<evidence type="ECO:0000256" key="3">
    <source>
        <dbReference type="ARBA" id="ARBA00023043"/>
    </source>
</evidence>
<dbReference type="GeneTree" id="ENSGT00940000159080"/>
<feature type="repeat" description="ANK" evidence="4">
    <location>
        <begin position="118"/>
        <end position="150"/>
    </location>
</feature>
<dbReference type="SUPFAM" id="SSF48403">
    <property type="entry name" value="Ankyrin repeat"/>
    <property type="match status" value="1"/>
</dbReference>
<dbReference type="SMART" id="SM00969">
    <property type="entry name" value="SOCS_box"/>
    <property type="match status" value="1"/>
</dbReference>
<feature type="domain" description="SOCS box" evidence="5">
    <location>
        <begin position="416"/>
        <end position="461"/>
    </location>
</feature>
<feature type="repeat" description="ANK" evidence="4">
    <location>
        <begin position="20"/>
        <end position="52"/>
    </location>
</feature>
<gene>
    <name evidence="6" type="primary">LOC115530786</name>
</gene>
<comment type="pathway">
    <text evidence="1">Protein modification; protein ubiquitination.</text>
</comment>
<organism evidence="6 7">
    <name type="scientific">Gadus morhua</name>
    <name type="common">Atlantic cod</name>
    <dbReference type="NCBI Taxonomy" id="8049"/>
    <lineage>
        <taxon>Eukaryota</taxon>
        <taxon>Metazoa</taxon>
        <taxon>Chordata</taxon>
        <taxon>Craniata</taxon>
        <taxon>Vertebrata</taxon>
        <taxon>Euteleostomi</taxon>
        <taxon>Actinopterygii</taxon>
        <taxon>Neopterygii</taxon>
        <taxon>Teleostei</taxon>
        <taxon>Neoteleostei</taxon>
        <taxon>Acanthomorphata</taxon>
        <taxon>Zeiogadaria</taxon>
        <taxon>Gadariae</taxon>
        <taxon>Gadiformes</taxon>
        <taxon>Gadoidei</taxon>
        <taxon>Gadidae</taxon>
        <taxon>Gadus</taxon>
    </lineage>
</organism>
<dbReference type="PANTHER" id="PTHR24173:SF74">
    <property type="entry name" value="ANKYRIN REPEAT DOMAIN-CONTAINING PROTEIN 16"/>
    <property type="match status" value="1"/>
</dbReference>
<evidence type="ECO:0000256" key="2">
    <source>
        <dbReference type="ARBA" id="ARBA00022737"/>
    </source>
</evidence>
<dbReference type="SUPFAM" id="SSF158235">
    <property type="entry name" value="SOCS box-like"/>
    <property type="match status" value="1"/>
</dbReference>
<sequence>MPFTAASGVFIEYVNTRAPNGKTAVFMAAAEGHTDVVKLLAAAGANINVKDASGLTPLLAAVSNYKPATAMALIRKGGAVHVTDASGQSCLHLASAKGSSELVSMLLRFGALNLRNVEQKTALYLAAEHGHHECLEMLAAAGANVEIQATDGGTALMAATEAQSEPCVDALLKHGADPNVVCSGYWPPLAIHAAAGGGNISILRRLAAVTRRGLGSGEGEVSPVFLALEKPEMLEVLLKEGFSFKAGWENWEYVEHCDSESPLGQVLYHMVDDPALNHSRCMSLLMRAGAPLTEDCWRLSLSDPCVLDLLLAQRCEDQGKGPGARPLLSGEELEALVSVAEEDATEAGSWLPALLESGLDPNALLVPAFLEEAPSEALTYLLEMVDRSTLGRPLRDVLEQRQKMKTWTPPAHLEWVPPLFHLCRLRLRAHLGPDVLMRSPAVIQLPVPLLLHDYLLFADIKAPGDPRSGSPSD</sequence>
<evidence type="ECO:0000256" key="1">
    <source>
        <dbReference type="ARBA" id="ARBA00004906"/>
    </source>
</evidence>
<keyword evidence="7" id="KW-1185">Reference proteome</keyword>
<dbReference type="Pfam" id="PF12796">
    <property type="entry name" value="Ank_2"/>
    <property type="match status" value="2"/>
</dbReference>
<evidence type="ECO:0000313" key="6">
    <source>
        <dbReference type="Ensembl" id="ENSGMOP00000059262.1"/>
    </source>
</evidence>
<dbReference type="Gene3D" id="1.25.40.20">
    <property type="entry name" value="Ankyrin repeat-containing domain"/>
    <property type="match status" value="2"/>
</dbReference>
<feature type="repeat" description="ANK" evidence="4">
    <location>
        <begin position="151"/>
        <end position="183"/>
    </location>
</feature>
<dbReference type="PROSITE" id="PS50297">
    <property type="entry name" value="ANK_REP_REGION"/>
    <property type="match status" value="4"/>
</dbReference>
<evidence type="ECO:0000313" key="7">
    <source>
        <dbReference type="Proteomes" id="UP000694546"/>
    </source>
</evidence>
<dbReference type="PRINTS" id="PR01415">
    <property type="entry name" value="ANKYRIN"/>
</dbReference>
<evidence type="ECO:0000256" key="4">
    <source>
        <dbReference type="PROSITE-ProRule" id="PRU00023"/>
    </source>
</evidence>
<protein>
    <submittedName>
        <fullName evidence="6">Ankyrin repeat and SOCS box protein 3-like</fullName>
    </submittedName>
</protein>
<dbReference type="PROSITE" id="PS50088">
    <property type="entry name" value="ANK_REPEAT"/>
    <property type="match status" value="4"/>
</dbReference>
<evidence type="ECO:0000259" key="5">
    <source>
        <dbReference type="PROSITE" id="PS50225"/>
    </source>
</evidence>
<dbReference type="SMART" id="SM00248">
    <property type="entry name" value="ANK"/>
    <property type="match status" value="7"/>
</dbReference>
<dbReference type="UniPathway" id="UPA00143"/>
<dbReference type="Pfam" id="PF07525">
    <property type="entry name" value="SOCS_box"/>
    <property type="match status" value="1"/>
</dbReference>
<keyword evidence="3 4" id="KW-0040">ANK repeat</keyword>
<dbReference type="InterPro" id="IPR001496">
    <property type="entry name" value="SOCS_box"/>
</dbReference>
<reference evidence="6" key="2">
    <citation type="submission" date="2025-09" db="UniProtKB">
        <authorList>
            <consortium name="Ensembl"/>
        </authorList>
    </citation>
    <scope>IDENTIFICATION</scope>
</reference>
<proteinExistence type="predicted"/>
<reference evidence="6" key="1">
    <citation type="submission" date="2025-08" db="UniProtKB">
        <authorList>
            <consortium name="Ensembl"/>
        </authorList>
    </citation>
    <scope>IDENTIFICATION</scope>
</reference>
<dbReference type="Proteomes" id="UP000694546">
    <property type="component" value="Chromosome 18"/>
</dbReference>
<feature type="repeat" description="ANK" evidence="4">
    <location>
        <begin position="86"/>
        <end position="111"/>
    </location>
</feature>